<name>A0A3P7J6V5_STRVU</name>
<evidence type="ECO:0000313" key="2">
    <source>
        <dbReference type="EMBL" id="VDM72087.1"/>
    </source>
</evidence>
<accession>A0A3P7J6V5</accession>
<dbReference type="AlphaFoldDB" id="A0A3P7J6V5"/>
<dbReference type="Proteomes" id="UP000270094">
    <property type="component" value="Unassembled WGS sequence"/>
</dbReference>
<dbReference type="EMBL" id="UYYB01023608">
    <property type="protein sequence ID" value="VDM72087.1"/>
    <property type="molecule type" value="Genomic_DNA"/>
</dbReference>
<keyword evidence="3" id="KW-1185">Reference proteome</keyword>
<feature type="region of interest" description="Disordered" evidence="1">
    <location>
        <begin position="1"/>
        <end position="27"/>
    </location>
</feature>
<evidence type="ECO:0000313" key="3">
    <source>
        <dbReference type="Proteomes" id="UP000270094"/>
    </source>
</evidence>
<evidence type="ECO:0000256" key="1">
    <source>
        <dbReference type="SAM" id="MobiDB-lite"/>
    </source>
</evidence>
<sequence length="81" mass="9122">MSEASPVEAFKAPPLPLHKVKHHDDDDSEKVPAAIMNFEFRQFYRGEDCDLPKSHNSPLTYAGHLVATRHIVQIIICLKIG</sequence>
<gene>
    <name evidence="2" type="ORF">SVUK_LOCUS7085</name>
</gene>
<reference evidence="2 3" key="1">
    <citation type="submission" date="2018-11" db="EMBL/GenBank/DDBJ databases">
        <authorList>
            <consortium name="Pathogen Informatics"/>
        </authorList>
    </citation>
    <scope>NUCLEOTIDE SEQUENCE [LARGE SCALE GENOMIC DNA]</scope>
</reference>
<protein>
    <submittedName>
        <fullName evidence="2">Uncharacterized protein</fullName>
    </submittedName>
</protein>
<organism evidence="2 3">
    <name type="scientific">Strongylus vulgaris</name>
    <name type="common">Blood worm</name>
    <dbReference type="NCBI Taxonomy" id="40348"/>
    <lineage>
        <taxon>Eukaryota</taxon>
        <taxon>Metazoa</taxon>
        <taxon>Ecdysozoa</taxon>
        <taxon>Nematoda</taxon>
        <taxon>Chromadorea</taxon>
        <taxon>Rhabditida</taxon>
        <taxon>Rhabditina</taxon>
        <taxon>Rhabditomorpha</taxon>
        <taxon>Strongyloidea</taxon>
        <taxon>Strongylidae</taxon>
        <taxon>Strongylus</taxon>
    </lineage>
</organism>
<proteinExistence type="predicted"/>